<evidence type="ECO:0000313" key="3">
    <source>
        <dbReference type="EMBL" id="EGZ07699.1"/>
    </source>
</evidence>
<feature type="non-terminal residue" evidence="3">
    <location>
        <position position="1"/>
    </location>
</feature>
<dbReference type="AlphaFoldDB" id="G5AAS0"/>
<protein>
    <recommendedName>
        <fullName evidence="2">Nudix hydrolase domain-containing protein</fullName>
    </recommendedName>
</protein>
<dbReference type="Gene3D" id="3.90.79.10">
    <property type="entry name" value="Nucleoside Triphosphate Pyrophosphohydrolase"/>
    <property type="match status" value="1"/>
</dbReference>
<feature type="region of interest" description="Disordered" evidence="1">
    <location>
        <begin position="94"/>
        <end position="119"/>
    </location>
</feature>
<accession>G5AAS0</accession>
<dbReference type="KEGG" id="psoj:PHYSODRAFT_463206"/>
<evidence type="ECO:0000313" key="4">
    <source>
        <dbReference type="Proteomes" id="UP000002640"/>
    </source>
</evidence>
<dbReference type="SMR" id="G5AAS0"/>
<evidence type="ECO:0000259" key="2">
    <source>
        <dbReference type="Pfam" id="PF00293"/>
    </source>
</evidence>
<dbReference type="EMBL" id="JH159162">
    <property type="protein sequence ID" value="EGZ07699.1"/>
    <property type="molecule type" value="Genomic_DNA"/>
</dbReference>
<feature type="compositionally biased region" description="Basic and acidic residues" evidence="1">
    <location>
        <begin position="1"/>
        <end position="16"/>
    </location>
</feature>
<feature type="non-terminal residue" evidence="3">
    <location>
        <position position="119"/>
    </location>
</feature>
<feature type="compositionally biased region" description="Basic and acidic residues" evidence="1">
    <location>
        <begin position="24"/>
        <end position="34"/>
    </location>
</feature>
<dbReference type="RefSeq" id="XP_009537265.1">
    <property type="nucleotide sequence ID" value="XM_009538970.1"/>
</dbReference>
<dbReference type="STRING" id="1094619.G5AAS0"/>
<reference evidence="3 4" key="1">
    <citation type="journal article" date="2006" name="Science">
        <title>Phytophthora genome sequences uncover evolutionary origins and mechanisms of pathogenesis.</title>
        <authorList>
            <person name="Tyler B.M."/>
            <person name="Tripathy S."/>
            <person name="Zhang X."/>
            <person name="Dehal P."/>
            <person name="Jiang R.H."/>
            <person name="Aerts A."/>
            <person name="Arredondo F.D."/>
            <person name="Baxter L."/>
            <person name="Bensasson D."/>
            <person name="Beynon J.L."/>
            <person name="Chapman J."/>
            <person name="Damasceno C.M."/>
            <person name="Dorrance A.E."/>
            <person name="Dou D."/>
            <person name="Dickerman A.W."/>
            <person name="Dubchak I.L."/>
            <person name="Garbelotto M."/>
            <person name="Gijzen M."/>
            <person name="Gordon S.G."/>
            <person name="Govers F."/>
            <person name="Grunwald N.J."/>
            <person name="Huang W."/>
            <person name="Ivors K.L."/>
            <person name="Jones R.W."/>
            <person name="Kamoun S."/>
            <person name="Krampis K."/>
            <person name="Lamour K.H."/>
            <person name="Lee M.K."/>
            <person name="McDonald W.H."/>
            <person name="Medina M."/>
            <person name="Meijer H.J."/>
            <person name="Nordberg E.K."/>
            <person name="Maclean D.J."/>
            <person name="Ospina-Giraldo M.D."/>
            <person name="Morris P.F."/>
            <person name="Phuntumart V."/>
            <person name="Putnam N.H."/>
            <person name="Rash S."/>
            <person name="Rose J.K."/>
            <person name="Sakihama Y."/>
            <person name="Salamov A.A."/>
            <person name="Savidor A."/>
            <person name="Scheuring C.F."/>
            <person name="Smith B.M."/>
            <person name="Sobral B.W."/>
            <person name="Terry A."/>
            <person name="Torto-Alalibo T.A."/>
            <person name="Win J."/>
            <person name="Xu Z."/>
            <person name="Zhang H."/>
            <person name="Grigoriev I.V."/>
            <person name="Rokhsar D.S."/>
            <person name="Boore J.L."/>
        </authorList>
    </citation>
    <scope>NUCLEOTIDE SEQUENCE [LARGE SCALE GENOMIC DNA]</scope>
    <source>
        <strain evidence="3 4">P6497</strain>
    </source>
</reference>
<keyword evidence="4" id="KW-1185">Reference proteome</keyword>
<dbReference type="InParanoid" id="G5AAS0"/>
<name>G5AAS0_PHYSP</name>
<dbReference type="GeneID" id="20653326"/>
<feature type="region of interest" description="Disordered" evidence="1">
    <location>
        <begin position="1"/>
        <end position="44"/>
    </location>
</feature>
<dbReference type="Pfam" id="PF00293">
    <property type="entry name" value="NUDIX"/>
    <property type="match status" value="1"/>
</dbReference>
<organism evidence="3 4">
    <name type="scientific">Phytophthora sojae (strain P6497)</name>
    <name type="common">Soybean stem and root rot agent</name>
    <name type="synonym">Phytophthora megasperma f. sp. glycines</name>
    <dbReference type="NCBI Taxonomy" id="1094619"/>
    <lineage>
        <taxon>Eukaryota</taxon>
        <taxon>Sar</taxon>
        <taxon>Stramenopiles</taxon>
        <taxon>Oomycota</taxon>
        <taxon>Peronosporomycetes</taxon>
        <taxon>Peronosporales</taxon>
        <taxon>Peronosporaceae</taxon>
        <taxon>Phytophthora</taxon>
    </lineage>
</organism>
<dbReference type="SUPFAM" id="SSF55811">
    <property type="entry name" value="Nudix"/>
    <property type="match status" value="1"/>
</dbReference>
<sequence length="119" mass="13307">LKQLRKVEEQRLKDLPKMGSVTKRTPDGMRREIEPYPGMKVAPTLTSNIGRADQRFTADGGRMTECAVVTRPKSEGGGFLLISTSKLDRQEFTLPKGGWDHGESVHRATRREVREEGGV</sequence>
<feature type="compositionally biased region" description="Basic and acidic residues" evidence="1">
    <location>
        <begin position="98"/>
        <end position="119"/>
    </location>
</feature>
<gene>
    <name evidence="3" type="ORF">PHYSODRAFT_463206</name>
</gene>
<evidence type="ECO:0000256" key="1">
    <source>
        <dbReference type="SAM" id="MobiDB-lite"/>
    </source>
</evidence>
<proteinExistence type="predicted"/>
<dbReference type="InterPro" id="IPR015797">
    <property type="entry name" value="NUDIX_hydrolase-like_dom_sf"/>
</dbReference>
<feature type="domain" description="Nudix hydrolase" evidence="2">
    <location>
        <begin position="67"/>
        <end position="119"/>
    </location>
</feature>
<dbReference type="Proteomes" id="UP000002640">
    <property type="component" value="Unassembled WGS sequence"/>
</dbReference>
<dbReference type="InterPro" id="IPR000086">
    <property type="entry name" value="NUDIX_hydrolase_dom"/>
</dbReference>